<dbReference type="OrthoDB" id="8400810at2"/>
<dbReference type="KEGG" id="pacr:FXN63_07870"/>
<feature type="chain" id="PRO_5022666874" evidence="2">
    <location>
        <begin position="33"/>
        <end position="266"/>
    </location>
</feature>
<feature type="signal peptide" evidence="2">
    <location>
        <begin position="1"/>
        <end position="32"/>
    </location>
</feature>
<evidence type="ECO:0000313" key="3">
    <source>
        <dbReference type="EMBL" id="QEI05774.1"/>
    </source>
</evidence>
<reference evidence="3 4" key="1">
    <citation type="submission" date="2019-08" db="EMBL/GenBank/DDBJ databases">
        <title>Amphibian skin-associated Pigmentiphaga: genome sequence and occurrence across geography and hosts.</title>
        <authorList>
            <person name="Bletz M.C."/>
            <person name="Bunk B."/>
            <person name="Sproeer C."/>
            <person name="Biwer P."/>
            <person name="Reiter S."/>
            <person name="Rabemananjara F.C.E."/>
            <person name="Schulz S."/>
            <person name="Overmann J."/>
            <person name="Vences M."/>
        </authorList>
    </citation>
    <scope>NUCLEOTIDE SEQUENCE [LARGE SCALE GENOMIC DNA]</scope>
    <source>
        <strain evidence="3 4">Mada1488</strain>
    </source>
</reference>
<organism evidence="3 4">
    <name type="scientific">Pigmentiphaga aceris</name>
    <dbReference type="NCBI Taxonomy" id="1940612"/>
    <lineage>
        <taxon>Bacteria</taxon>
        <taxon>Pseudomonadati</taxon>
        <taxon>Pseudomonadota</taxon>
        <taxon>Betaproteobacteria</taxon>
        <taxon>Burkholderiales</taxon>
        <taxon>Alcaligenaceae</taxon>
        <taxon>Pigmentiphaga</taxon>
    </lineage>
</organism>
<name>A0A5C0AVY3_9BURK</name>
<evidence type="ECO:0000256" key="1">
    <source>
        <dbReference type="SAM" id="MobiDB-lite"/>
    </source>
</evidence>
<evidence type="ECO:0000313" key="4">
    <source>
        <dbReference type="Proteomes" id="UP000325161"/>
    </source>
</evidence>
<proteinExistence type="predicted"/>
<evidence type="ECO:0000256" key="2">
    <source>
        <dbReference type="SAM" id="SignalP"/>
    </source>
</evidence>
<dbReference type="PROSITE" id="PS51318">
    <property type="entry name" value="TAT"/>
    <property type="match status" value="1"/>
</dbReference>
<protein>
    <submittedName>
        <fullName evidence="3">Gluconate 2-dehydrogenase subunit 3 family protein</fullName>
    </submittedName>
</protein>
<dbReference type="RefSeq" id="WP_148814157.1">
    <property type="nucleotide sequence ID" value="NZ_CP043046.1"/>
</dbReference>
<dbReference type="Proteomes" id="UP000325161">
    <property type="component" value="Chromosome"/>
</dbReference>
<dbReference type="InterPro" id="IPR006311">
    <property type="entry name" value="TAT_signal"/>
</dbReference>
<dbReference type="EMBL" id="CP043046">
    <property type="protein sequence ID" value="QEI05774.1"/>
    <property type="molecule type" value="Genomic_DNA"/>
</dbReference>
<gene>
    <name evidence="3" type="ORF">FXN63_07870</name>
</gene>
<accession>A0A5C0AVY3</accession>
<sequence length="266" mass="27650">MDATPPTSRRALLKALAVGVPAALGAAARATAQPASVTAATPSPGTTPAISAGAAPATTSTVAAPRTRVLGFFNTAEAVCMDAIASRLIPDDELGPGAKEAGVTFFLDQQLSGGWGTGDHFYRHGPFEPGTLEQGYQLSFTPAQMFRLGLEKLNESSHTANGKSFAELPSSEQDVMLKRMQAGELDFGPLPSAIFFQALLDGTMEGFFSDPIYGGNNGMAGWTLVGFPGAYASYANDIDRHGVAWTRPPVSIADAHAHGAAGETHR</sequence>
<dbReference type="InterPro" id="IPR027056">
    <property type="entry name" value="Gluconate_2DH_su3"/>
</dbReference>
<keyword evidence="4" id="KW-1185">Reference proteome</keyword>
<dbReference type="AlphaFoldDB" id="A0A5C0AVY3"/>
<keyword evidence="2" id="KW-0732">Signal</keyword>
<feature type="region of interest" description="Disordered" evidence="1">
    <location>
        <begin position="37"/>
        <end position="58"/>
    </location>
</feature>
<dbReference type="Pfam" id="PF13618">
    <property type="entry name" value="Gluconate_2-dh3"/>
    <property type="match status" value="1"/>
</dbReference>